<name>A0A9D2PLD1_9FIRM</name>
<comment type="catalytic activity">
    <reaction evidence="1">
        <text>ATP + protein L-histidine = ADP + protein N-phospho-L-histidine.</text>
        <dbReference type="EC" id="2.7.13.3"/>
    </reaction>
</comment>
<dbReference type="SUPFAM" id="SSF55874">
    <property type="entry name" value="ATPase domain of HSP90 chaperone/DNA topoisomerase II/histidine kinase"/>
    <property type="match status" value="1"/>
</dbReference>
<dbReference type="InterPro" id="IPR050736">
    <property type="entry name" value="Sensor_HK_Regulatory"/>
</dbReference>
<organism evidence="8 9">
    <name type="scientific">Candidatus Blautia merdavium</name>
    <dbReference type="NCBI Taxonomy" id="2838494"/>
    <lineage>
        <taxon>Bacteria</taxon>
        <taxon>Bacillati</taxon>
        <taxon>Bacillota</taxon>
        <taxon>Clostridia</taxon>
        <taxon>Lachnospirales</taxon>
        <taxon>Lachnospiraceae</taxon>
        <taxon>Blautia</taxon>
    </lineage>
</organism>
<dbReference type="EC" id="2.7.13.3" evidence="2"/>
<keyword evidence="3" id="KW-0597">Phosphoprotein</keyword>
<dbReference type="Gene3D" id="1.10.287.130">
    <property type="match status" value="1"/>
</dbReference>
<evidence type="ECO:0000256" key="2">
    <source>
        <dbReference type="ARBA" id="ARBA00012438"/>
    </source>
</evidence>
<dbReference type="SMART" id="SM00387">
    <property type="entry name" value="HATPase_c"/>
    <property type="match status" value="1"/>
</dbReference>
<evidence type="ECO:0000256" key="1">
    <source>
        <dbReference type="ARBA" id="ARBA00000085"/>
    </source>
</evidence>
<dbReference type="InterPro" id="IPR003594">
    <property type="entry name" value="HATPase_dom"/>
</dbReference>
<dbReference type="EMBL" id="DWVZ01000041">
    <property type="protein sequence ID" value="HJC62641.1"/>
    <property type="molecule type" value="Genomic_DNA"/>
</dbReference>
<dbReference type="SUPFAM" id="SSF47384">
    <property type="entry name" value="Homodimeric domain of signal transducing histidine kinase"/>
    <property type="match status" value="1"/>
</dbReference>
<dbReference type="Proteomes" id="UP000823886">
    <property type="component" value="Unassembled WGS sequence"/>
</dbReference>
<dbReference type="InterPro" id="IPR036097">
    <property type="entry name" value="HisK_dim/P_sf"/>
</dbReference>
<dbReference type="PROSITE" id="PS50109">
    <property type="entry name" value="HIS_KIN"/>
    <property type="match status" value="1"/>
</dbReference>
<protein>
    <recommendedName>
        <fullName evidence="2">histidine kinase</fullName>
        <ecNumber evidence="2">2.7.13.3</ecNumber>
    </recommendedName>
</protein>
<evidence type="ECO:0000256" key="4">
    <source>
        <dbReference type="ARBA" id="ARBA00022679"/>
    </source>
</evidence>
<evidence type="ECO:0000256" key="3">
    <source>
        <dbReference type="ARBA" id="ARBA00022553"/>
    </source>
</evidence>
<reference evidence="8" key="2">
    <citation type="submission" date="2021-04" db="EMBL/GenBank/DDBJ databases">
        <authorList>
            <person name="Gilroy R."/>
        </authorList>
    </citation>
    <scope>NUCLEOTIDE SEQUENCE</scope>
    <source>
        <strain evidence="8">ChiBcec2-3848</strain>
    </source>
</reference>
<dbReference type="PANTHER" id="PTHR43711:SF1">
    <property type="entry name" value="HISTIDINE KINASE 1"/>
    <property type="match status" value="1"/>
</dbReference>
<dbReference type="InterPro" id="IPR003661">
    <property type="entry name" value="HisK_dim/P_dom"/>
</dbReference>
<keyword evidence="6" id="KW-0902">Two-component regulatory system</keyword>
<evidence type="ECO:0000256" key="5">
    <source>
        <dbReference type="ARBA" id="ARBA00022777"/>
    </source>
</evidence>
<reference evidence="8" key="1">
    <citation type="journal article" date="2021" name="PeerJ">
        <title>Extensive microbial diversity within the chicken gut microbiome revealed by metagenomics and culture.</title>
        <authorList>
            <person name="Gilroy R."/>
            <person name="Ravi A."/>
            <person name="Getino M."/>
            <person name="Pursley I."/>
            <person name="Horton D.L."/>
            <person name="Alikhan N.F."/>
            <person name="Baker D."/>
            <person name="Gharbi K."/>
            <person name="Hall N."/>
            <person name="Watson M."/>
            <person name="Adriaenssens E.M."/>
            <person name="Foster-Nyarko E."/>
            <person name="Jarju S."/>
            <person name="Secka A."/>
            <person name="Antonio M."/>
            <person name="Oren A."/>
            <person name="Chaudhuri R.R."/>
            <person name="La Ragione R."/>
            <person name="Hildebrand F."/>
            <person name="Pallen M.J."/>
        </authorList>
    </citation>
    <scope>NUCLEOTIDE SEQUENCE</scope>
    <source>
        <strain evidence="8">ChiBcec2-3848</strain>
    </source>
</reference>
<dbReference type="Pfam" id="PF00512">
    <property type="entry name" value="HisKA"/>
    <property type="match status" value="1"/>
</dbReference>
<keyword evidence="5 8" id="KW-0418">Kinase</keyword>
<dbReference type="SMART" id="SM00388">
    <property type="entry name" value="HisKA"/>
    <property type="match status" value="1"/>
</dbReference>
<dbReference type="GO" id="GO:0000155">
    <property type="term" value="F:phosphorelay sensor kinase activity"/>
    <property type="evidence" value="ECO:0007669"/>
    <property type="project" value="InterPro"/>
</dbReference>
<evidence type="ECO:0000313" key="9">
    <source>
        <dbReference type="Proteomes" id="UP000823886"/>
    </source>
</evidence>
<dbReference type="Pfam" id="PF02518">
    <property type="entry name" value="HATPase_c"/>
    <property type="match status" value="1"/>
</dbReference>
<evidence type="ECO:0000256" key="6">
    <source>
        <dbReference type="ARBA" id="ARBA00023012"/>
    </source>
</evidence>
<dbReference type="InterPro" id="IPR004358">
    <property type="entry name" value="Sig_transdc_His_kin-like_C"/>
</dbReference>
<gene>
    <name evidence="8" type="ORF">H9753_03350</name>
</gene>
<dbReference type="PRINTS" id="PR00344">
    <property type="entry name" value="BCTRLSENSOR"/>
</dbReference>
<dbReference type="AlphaFoldDB" id="A0A9D2PLD1"/>
<evidence type="ECO:0000259" key="7">
    <source>
        <dbReference type="PROSITE" id="PS50109"/>
    </source>
</evidence>
<proteinExistence type="predicted"/>
<dbReference type="PANTHER" id="PTHR43711">
    <property type="entry name" value="TWO-COMPONENT HISTIDINE KINASE"/>
    <property type="match status" value="1"/>
</dbReference>
<evidence type="ECO:0000313" key="8">
    <source>
        <dbReference type="EMBL" id="HJC62641.1"/>
    </source>
</evidence>
<feature type="domain" description="Histidine kinase" evidence="7">
    <location>
        <begin position="65"/>
        <end position="287"/>
    </location>
</feature>
<keyword evidence="4" id="KW-0808">Transferase</keyword>
<dbReference type="Gene3D" id="3.30.565.10">
    <property type="entry name" value="Histidine kinase-like ATPase, C-terminal domain"/>
    <property type="match status" value="1"/>
</dbReference>
<dbReference type="InterPro" id="IPR005467">
    <property type="entry name" value="His_kinase_dom"/>
</dbReference>
<accession>A0A9D2PLD1</accession>
<dbReference type="CDD" id="cd00082">
    <property type="entry name" value="HisKA"/>
    <property type="match status" value="1"/>
</dbReference>
<sequence>MIGRTMRRLNEMLDKGIDGTFQESDYDETELSRLESKWKRFLADSSIAKQNLEKEKANIKSMVSDISHQTKTPVANLRLYTELLRERLEKPCPQDEKSRERERVLAREIAVQAEKLEFLMEALTKLSRLETGLVTVEPEKRSVEPLLCRVIAQIEPEAEKKGIRIVWDREKAKAAQARYDLKWSTELLYNLADNAVKYSEKGSQVEFYVNLYSMYTAICVKDQGRGISEEEIPRIFGRFYRGKDVQQQEGVGIGLYLAREIARQQEGYIRVRSKKGEGSVFQVYLPV</sequence>
<comment type="caution">
    <text evidence="8">The sequence shown here is derived from an EMBL/GenBank/DDBJ whole genome shotgun (WGS) entry which is preliminary data.</text>
</comment>
<dbReference type="InterPro" id="IPR036890">
    <property type="entry name" value="HATPase_C_sf"/>
</dbReference>